<dbReference type="NCBIfam" id="NF041131">
    <property type="entry name" value="RicT_YaaT_fam"/>
    <property type="match status" value="1"/>
</dbReference>
<dbReference type="OrthoDB" id="9779344at2"/>
<feature type="region of interest" description="Disordered" evidence="1">
    <location>
        <begin position="293"/>
        <end position="312"/>
    </location>
</feature>
<dbReference type="Proteomes" id="UP000037784">
    <property type="component" value="Unassembled WGS sequence"/>
</dbReference>
<dbReference type="FunCoup" id="A0A0M8KB06">
    <property type="interactions" value="34"/>
</dbReference>
<dbReference type="PANTHER" id="PTHR43830">
    <property type="entry name" value="PROTEIN PSP1"/>
    <property type="match status" value="1"/>
</dbReference>
<reference evidence="3 4" key="1">
    <citation type="journal article" date="2015" name="Genome Announc.">
        <title>Draft Genome Sequence of a Heterotrophic Facultative Anaerobic Thermophilic Bacterium, Ardenticatena maritima Strain 110ST.</title>
        <authorList>
            <person name="Kawaichi S."/>
            <person name="Yoshida T."/>
            <person name="Sako Y."/>
            <person name="Nakamura R."/>
        </authorList>
    </citation>
    <scope>NUCLEOTIDE SEQUENCE [LARGE SCALE GENOMIC DNA]</scope>
    <source>
        <strain evidence="3 4">110S</strain>
    </source>
</reference>
<comment type="caution">
    <text evidence="3">The sequence shown here is derived from an EMBL/GenBank/DDBJ whole genome shotgun (WGS) entry which is preliminary data.</text>
</comment>
<feature type="compositionally biased region" description="Low complexity" evidence="1">
    <location>
        <begin position="293"/>
        <end position="304"/>
    </location>
</feature>
<sequence length="312" mass="34291">MTVMATEQQTTMTEQVVGVRFHEVGKLYHFTNATGEAVSPGEYVIVETSRGVEIGQVAKIVPPEEAAHPSTYKPILRRATSHDLVLRKHYEHLANQALKRARMLATELGVRLKLARAEYSFDGSRLTFLYGSEGDVNVKELRRRLKAEFDVMVEFRQIGPRDVARFLGGAGACGLDKRCCSAFLTEFQPISIKMAKAQDLPLVPTEIAGMCGRLRCCLAYEYEFYKDVSKGFPKLGKWVVTEQYSGKVVDRNMLKGTITLQTEEHGRVEIPVENLWVGKSGKPPSEVGCGEPGSSCGGACAAPADADKDADA</sequence>
<evidence type="ECO:0000313" key="4">
    <source>
        <dbReference type="Proteomes" id="UP000037784"/>
    </source>
</evidence>
<dbReference type="AlphaFoldDB" id="A0A0M8KB06"/>
<evidence type="ECO:0000259" key="2">
    <source>
        <dbReference type="PROSITE" id="PS51411"/>
    </source>
</evidence>
<reference evidence="4" key="2">
    <citation type="submission" date="2015-08" db="EMBL/GenBank/DDBJ databases">
        <title>Draft Genome Sequence of a Heterotrophic Facultative Anaerobic Bacterium Ardenticatena maritima Strain 110S.</title>
        <authorList>
            <person name="Kawaichi S."/>
            <person name="Yoshida T."/>
            <person name="Sako Y."/>
            <person name="Nakamura R."/>
        </authorList>
    </citation>
    <scope>NUCLEOTIDE SEQUENCE [LARGE SCALE GENOMIC DNA]</scope>
    <source>
        <strain evidence="4">110S</strain>
    </source>
</reference>
<dbReference type="PROSITE" id="PS51411">
    <property type="entry name" value="PSP1_C"/>
    <property type="match status" value="1"/>
</dbReference>
<dbReference type="InterPro" id="IPR007557">
    <property type="entry name" value="PSP1_C"/>
</dbReference>
<evidence type="ECO:0000313" key="3">
    <source>
        <dbReference type="EMBL" id="GAP64069.1"/>
    </source>
</evidence>
<gene>
    <name evidence="3" type="ORF">ARMA_2492</name>
</gene>
<dbReference type="EMBL" id="BBZA01000225">
    <property type="protein sequence ID" value="GAP64069.1"/>
    <property type="molecule type" value="Genomic_DNA"/>
</dbReference>
<dbReference type="InParanoid" id="A0A0M8KB06"/>
<dbReference type="PANTHER" id="PTHR43830:SF3">
    <property type="entry name" value="PROTEIN PSP1"/>
    <property type="match status" value="1"/>
</dbReference>
<evidence type="ECO:0000256" key="1">
    <source>
        <dbReference type="SAM" id="MobiDB-lite"/>
    </source>
</evidence>
<keyword evidence="4" id="KW-1185">Reference proteome</keyword>
<proteinExistence type="predicted"/>
<dbReference type="RefSeq" id="WP_054493817.1">
    <property type="nucleotide sequence ID" value="NZ_BBZA01000225.1"/>
</dbReference>
<feature type="domain" description="PSP1 C-terminal" evidence="2">
    <location>
        <begin position="73"/>
        <end position="158"/>
    </location>
</feature>
<dbReference type="GO" id="GO:0005737">
    <property type="term" value="C:cytoplasm"/>
    <property type="evidence" value="ECO:0007669"/>
    <property type="project" value="TreeGrafter"/>
</dbReference>
<accession>A0A0M8KB06</accession>
<name>A0A0M8KB06_9CHLR</name>
<dbReference type="Pfam" id="PF04468">
    <property type="entry name" value="PSP1"/>
    <property type="match status" value="1"/>
</dbReference>
<protein>
    <recommendedName>
        <fullName evidence="2">PSP1 C-terminal domain-containing protein</fullName>
    </recommendedName>
</protein>
<organism evidence="3 4">
    <name type="scientific">Ardenticatena maritima</name>
    <dbReference type="NCBI Taxonomy" id="872965"/>
    <lineage>
        <taxon>Bacteria</taxon>
        <taxon>Bacillati</taxon>
        <taxon>Chloroflexota</taxon>
        <taxon>Ardenticatenia</taxon>
        <taxon>Ardenticatenales</taxon>
        <taxon>Ardenticatenaceae</taxon>
        <taxon>Ardenticatena</taxon>
    </lineage>
</organism>
<dbReference type="InterPro" id="IPR047767">
    <property type="entry name" value="PSP1-like"/>
</dbReference>